<evidence type="ECO:0000256" key="2">
    <source>
        <dbReference type="ARBA" id="ARBA00004613"/>
    </source>
</evidence>
<dbReference type="RefSeq" id="WP_093317084.1">
    <property type="nucleotide sequence ID" value="NZ_FOZG01000003.1"/>
</dbReference>
<comment type="similarity">
    <text evidence="3">Belongs to the polysaccharide deacetylase family.</text>
</comment>
<dbReference type="InterPro" id="IPR051398">
    <property type="entry name" value="Polysacch_Deacetylase"/>
</dbReference>
<dbReference type="InterPro" id="IPR011330">
    <property type="entry name" value="Glyco_hydro/deAcase_b/a-brl"/>
</dbReference>
<dbReference type="Proteomes" id="UP000198824">
    <property type="component" value="Unassembled WGS sequence"/>
</dbReference>
<dbReference type="CDD" id="cd10918">
    <property type="entry name" value="CE4_NodB_like_5s_6s"/>
    <property type="match status" value="1"/>
</dbReference>
<reference evidence="8 9" key="1">
    <citation type="submission" date="2016-10" db="EMBL/GenBank/DDBJ databases">
        <authorList>
            <person name="de Groot N.N."/>
        </authorList>
    </citation>
    <scope>NUCLEOTIDE SEQUENCE [LARGE SCALE GENOMIC DNA]</scope>
    <source>
        <strain evidence="8 9">S5-249</strain>
    </source>
</reference>
<evidence type="ECO:0000256" key="6">
    <source>
        <dbReference type="ARBA" id="ARBA00032976"/>
    </source>
</evidence>
<dbReference type="GO" id="GO:0005975">
    <property type="term" value="P:carbohydrate metabolic process"/>
    <property type="evidence" value="ECO:0007669"/>
    <property type="project" value="InterPro"/>
</dbReference>
<evidence type="ECO:0000256" key="5">
    <source>
        <dbReference type="ARBA" id="ARBA00022729"/>
    </source>
</evidence>
<dbReference type="Gene3D" id="3.20.20.370">
    <property type="entry name" value="Glycoside hydrolase/deacetylase"/>
    <property type="match status" value="1"/>
</dbReference>
<dbReference type="AlphaFoldDB" id="A0A1I6M9T4"/>
<comment type="subcellular location">
    <subcellularLocation>
        <location evidence="2">Secreted</location>
    </subcellularLocation>
</comment>
<evidence type="ECO:0000256" key="4">
    <source>
        <dbReference type="ARBA" id="ARBA00020071"/>
    </source>
</evidence>
<evidence type="ECO:0000256" key="3">
    <source>
        <dbReference type="ARBA" id="ARBA00010973"/>
    </source>
</evidence>
<dbReference type="PANTHER" id="PTHR34216">
    <property type="match status" value="1"/>
</dbReference>
<evidence type="ECO:0000256" key="1">
    <source>
        <dbReference type="ARBA" id="ARBA00003236"/>
    </source>
</evidence>
<feature type="domain" description="NodB homology" evidence="7">
    <location>
        <begin position="74"/>
        <end position="189"/>
    </location>
</feature>
<dbReference type="SUPFAM" id="SSF88713">
    <property type="entry name" value="Glycoside hydrolase/deacetylase"/>
    <property type="match status" value="1"/>
</dbReference>
<dbReference type="InterPro" id="IPR002509">
    <property type="entry name" value="NODB_dom"/>
</dbReference>
<name>A0A1I6M9T4_9SPHN</name>
<evidence type="ECO:0000313" key="8">
    <source>
        <dbReference type="EMBL" id="SFS12486.1"/>
    </source>
</evidence>
<keyword evidence="5" id="KW-0732">Signal</keyword>
<evidence type="ECO:0000313" key="9">
    <source>
        <dbReference type="Proteomes" id="UP000198824"/>
    </source>
</evidence>
<evidence type="ECO:0000259" key="7">
    <source>
        <dbReference type="Pfam" id="PF01522"/>
    </source>
</evidence>
<proteinExistence type="inferred from homology"/>
<dbReference type="STRING" id="1166337.SAMN05192580_3755"/>
<dbReference type="PANTHER" id="PTHR34216:SF3">
    <property type="entry name" value="POLY-BETA-1,6-N-ACETYL-D-GLUCOSAMINE N-DEACETYLASE"/>
    <property type="match status" value="1"/>
</dbReference>
<dbReference type="GO" id="GO:0016810">
    <property type="term" value="F:hydrolase activity, acting on carbon-nitrogen (but not peptide) bonds"/>
    <property type="evidence" value="ECO:0007669"/>
    <property type="project" value="InterPro"/>
</dbReference>
<dbReference type="Pfam" id="PF01522">
    <property type="entry name" value="Polysacc_deac_1"/>
    <property type="match status" value="1"/>
</dbReference>
<accession>A0A1I6M9T4</accession>
<keyword evidence="9" id="KW-1185">Reference proteome</keyword>
<sequence>MSLASQIADSFAAAPPIRVVNYHNTPAYRADDYDRELAALAERYAPVTEDDLAAFFASGHWAGGRPGVIVALYNGYRNNHDVMRPLLERHGLVGWFFAVTGWTSCPPDDQRAFAARRTLALVPGEYADGRHALSWDELKSLDQGHVVASHTRNHARIAADDADGQQAEIVGAQDDFREHLGHPVRSFAWLLSGTWGHSAPTDACLERAGYEFLFSDFKLQRLPHARSSANEKII</sequence>
<organism evidence="8 9">
    <name type="scientific">Sphingomonas jatrophae</name>
    <dbReference type="NCBI Taxonomy" id="1166337"/>
    <lineage>
        <taxon>Bacteria</taxon>
        <taxon>Pseudomonadati</taxon>
        <taxon>Pseudomonadota</taxon>
        <taxon>Alphaproteobacteria</taxon>
        <taxon>Sphingomonadales</taxon>
        <taxon>Sphingomonadaceae</taxon>
        <taxon>Sphingomonas</taxon>
    </lineage>
</organism>
<dbReference type="OrthoDB" id="9782872at2"/>
<protein>
    <recommendedName>
        <fullName evidence="4">Chitooligosaccharide deacetylase</fullName>
    </recommendedName>
    <alternativeName>
        <fullName evidence="6">Nodulation protein B</fullName>
    </alternativeName>
</protein>
<comment type="function">
    <text evidence="1">Is involved in generating a small heat-stable compound (Nod), an acylated oligomer of N-acetylglucosamine, that stimulates mitosis in various plant protoplasts.</text>
</comment>
<dbReference type="GO" id="GO:0005576">
    <property type="term" value="C:extracellular region"/>
    <property type="evidence" value="ECO:0007669"/>
    <property type="project" value="UniProtKB-SubCell"/>
</dbReference>
<gene>
    <name evidence="8" type="ORF">SAMN05192580_3755</name>
</gene>
<dbReference type="EMBL" id="FOZG01000003">
    <property type="protein sequence ID" value="SFS12486.1"/>
    <property type="molecule type" value="Genomic_DNA"/>
</dbReference>